<feature type="compositionally biased region" description="Gly residues" evidence="1">
    <location>
        <begin position="32"/>
        <end position="41"/>
    </location>
</feature>
<reference evidence="2" key="1">
    <citation type="journal article" date="2015" name="Nature">
        <title>Complex archaea that bridge the gap between prokaryotes and eukaryotes.</title>
        <authorList>
            <person name="Spang A."/>
            <person name="Saw J.H."/>
            <person name="Jorgensen S.L."/>
            <person name="Zaremba-Niedzwiedzka K."/>
            <person name="Martijn J."/>
            <person name="Lind A.E."/>
            <person name="van Eijk R."/>
            <person name="Schleper C."/>
            <person name="Guy L."/>
            <person name="Ettema T.J."/>
        </authorList>
    </citation>
    <scope>NUCLEOTIDE SEQUENCE</scope>
</reference>
<feature type="region of interest" description="Disordered" evidence="1">
    <location>
        <begin position="24"/>
        <end position="63"/>
    </location>
</feature>
<name>A0A0F8Y005_9ZZZZ</name>
<organism evidence="2">
    <name type="scientific">marine sediment metagenome</name>
    <dbReference type="NCBI Taxonomy" id="412755"/>
    <lineage>
        <taxon>unclassified sequences</taxon>
        <taxon>metagenomes</taxon>
        <taxon>ecological metagenomes</taxon>
    </lineage>
</organism>
<evidence type="ECO:0000256" key="1">
    <source>
        <dbReference type="SAM" id="MobiDB-lite"/>
    </source>
</evidence>
<protein>
    <submittedName>
        <fullName evidence="2">Uncharacterized protein</fullName>
    </submittedName>
</protein>
<gene>
    <name evidence="2" type="ORF">LCGC14_2882230</name>
</gene>
<dbReference type="AlphaFoldDB" id="A0A0F8Y005"/>
<feature type="non-terminal residue" evidence="2">
    <location>
        <position position="1"/>
    </location>
</feature>
<proteinExistence type="predicted"/>
<comment type="caution">
    <text evidence="2">The sequence shown here is derived from an EMBL/GenBank/DDBJ whole genome shotgun (WGS) entry which is preliminary data.</text>
</comment>
<sequence length="153" mass="15483">VVEKATPVNADLLLIEDSAAANAKKKVQVGNLPGGGGGGGTSIEDADSNTKVQTEESADENKIRFDVAATERLVLQDSSPHLTLTGDQKISGQLALAGAGDLPGGHRTRPDAVLVVVPPGLPPQGVIPLGAPSPLGRLTSRWTGGGRCAIAQP</sequence>
<evidence type="ECO:0000313" key="2">
    <source>
        <dbReference type="EMBL" id="KKK74593.1"/>
    </source>
</evidence>
<dbReference type="EMBL" id="LAZR01056245">
    <property type="protein sequence ID" value="KKK74593.1"/>
    <property type="molecule type" value="Genomic_DNA"/>
</dbReference>
<accession>A0A0F8Y005</accession>